<feature type="domain" description="DUF7869" evidence="1">
    <location>
        <begin position="40"/>
        <end position="106"/>
    </location>
</feature>
<evidence type="ECO:0000259" key="1">
    <source>
        <dbReference type="Pfam" id="PF25273"/>
    </source>
</evidence>
<organism evidence="2 3">
    <name type="scientific">Cymbomonas tetramitiformis</name>
    <dbReference type="NCBI Taxonomy" id="36881"/>
    <lineage>
        <taxon>Eukaryota</taxon>
        <taxon>Viridiplantae</taxon>
        <taxon>Chlorophyta</taxon>
        <taxon>Pyramimonadophyceae</taxon>
        <taxon>Pyramimonadales</taxon>
        <taxon>Pyramimonadaceae</taxon>
        <taxon>Cymbomonas</taxon>
    </lineage>
</organism>
<dbReference type="Pfam" id="PF25273">
    <property type="entry name" value="DUF7869"/>
    <property type="match status" value="1"/>
</dbReference>
<evidence type="ECO:0000313" key="3">
    <source>
        <dbReference type="Proteomes" id="UP001190700"/>
    </source>
</evidence>
<keyword evidence="3" id="KW-1185">Reference proteome</keyword>
<sequence>MPTSKTTPISSSTCCTVTFFEFKSIDGMEMMRDNSYPMPEAWTLDEMMEVVRESFNDGVNCEHYTQKNYDFESWMVGHHNDLHQISQQQTFKFFKDENGNVVMQHTQY</sequence>
<protein>
    <recommendedName>
        <fullName evidence="1">DUF7869 domain-containing protein</fullName>
    </recommendedName>
</protein>
<dbReference type="EMBL" id="LGRX02008249">
    <property type="protein sequence ID" value="KAK3273800.1"/>
    <property type="molecule type" value="Genomic_DNA"/>
</dbReference>
<evidence type="ECO:0000313" key="2">
    <source>
        <dbReference type="EMBL" id="KAK3273800.1"/>
    </source>
</evidence>
<name>A0AAE0L6R3_9CHLO</name>
<dbReference type="Proteomes" id="UP001190700">
    <property type="component" value="Unassembled WGS sequence"/>
</dbReference>
<gene>
    <name evidence="2" type="ORF">CYMTET_17979</name>
</gene>
<dbReference type="AlphaFoldDB" id="A0AAE0L6R3"/>
<dbReference type="InterPro" id="IPR057191">
    <property type="entry name" value="DUF7869"/>
</dbReference>
<reference evidence="2 3" key="1">
    <citation type="journal article" date="2015" name="Genome Biol. Evol.">
        <title>Comparative Genomics of a Bacterivorous Green Alga Reveals Evolutionary Causalities and Consequences of Phago-Mixotrophic Mode of Nutrition.</title>
        <authorList>
            <person name="Burns J.A."/>
            <person name="Paasch A."/>
            <person name="Narechania A."/>
            <person name="Kim E."/>
        </authorList>
    </citation>
    <scope>NUCLEOTIDE SEQUENCE [LARGE SCALE GENOMIC DNA]</scope>
    <source>
        <strain evidence="2 3">PLY_AMNH</strain>
    </source>
</reference>
<comment type="caution">
    <text evidence="2">The sequence shown here is derived from an EMBL/GenBank/DDBJ whole genome shotgun (WGS) entry which is preliminary data.</text>
</comment>
<accession>A0AAE0L6R3</accession>
<proteinExistence type="predicted"/>